<organism evidence="6 7">
    <name type="scientific">Heterorhabditis bacteriophora</name>
    <name type="common">Entomopathogenic nematode worm</name>
    <dbReference type="NCBI Taxonomy" id="37862"/>
    <lineage>
        <taxon>Eukaryota</taxon>
        <taxon>Metazoa</taxon>
        <taxon>Ecdysozoa</taxon>
        <taxon>Nematoda</taxon>
        <taxon>Chromadorea</taxon>
        <taxon>Rhabditida</taxon>
        <taxon>Rhabditina</taxon>
        <taxon>Rhabditomorpha</taxon>
        <taxon>Strongyloidea</taxon>
        <taxon>Heterorhabditidae</taxon>
        <taxon>Heterorhabditis</taxon>
    </lineage>
</organism>
<dbReference type="GO" id="GO:0006508">
    <property type="term" value="P:proteolysis"/>
    <property type="evidence" value="ECO:0007669"/>
    <property type="project" value="UniProtKB-KW"/>
</dbReference>
<name>A0A1I7WSH7_HETBA</name>
<dbReference type="PRINTS" id="PR00481">
    <property type="entry name" value="LAMNOPPTDASE"/>
</dbReference>
<dbReference type="PROSITE" id="PS00631">
    <property type="entry name" value="CYTOSOL_AP"/>
    <property type="match status" value="1"/>
</dbReference>
<dbReference type="GO" id="GO:0030145">
    <property type="term" value="F:manganese ion binding"/>
    <property type="evidence" value="ECO:0007669"/>
    <property type="project" value="InterPro"/>
</dbReference>
<evidence type="ECO:0000256" key="1">
    <source>
        <dbReference type="ARBA" id="ARBA00009528"/>
    </source>
</evidence>
<dbReference type="SUPFAM" id="SSF53187">
    <property type="entry name" value="Zn-dependent exopeptidases"/>
    <property type="match status" value="1"/>
</dbReference>
<reference evidence="7" key="1">
    <citation type="submission" date="2016-11" db="UniProtKB">
        <authorList>
            <consortium name="WormBaseParasite"/>
        </authorList>
    </citation>
    <scope>IDENTIFICATION</scope>
</reference>
<dbReference type="Gene3D" id="3.40.630.10">
    <property type="entry name" value="Zn peptidases"/>
    <property type="match status" value="1"/>
</dbReference>
<keyword evidence="4" id="KW-0378">Hydrolase</keyword>
<dbReference type="InterPro" id="IPR011356">
    <property type="entry name" value="Leucine_aapep/pepB"/>
</dbReference>
<protein>
    <submittedName>
        <fullName evidence="7">CYTOSOL_AP domain-containing protein</fullName>
    </submittedName>
</protein>
<keyword evidence="3" id="KW-0645">Protease</keyword>
<evidence type="ECO:0000313" key="6">
    <source>
        <dbReference type="Proteomes" id="UP000095283"/>
    </source>
</evidence>
<proteinExistence type="inferred from homology"/>
<dbReference type="AlphaFoldDB" id="A0A1I7WSH7"/>
<sequence>MLEKLDLPLQHSWFLVTSLQAEQKLIVCELTFYWVLWLASDKYVVRVALNYFLLYTFCSYSKPDDVITMLSGKTVEINNTDAEGRLILADGVYYAKHELKADTIIDMATLTGAQSWMTGKLHGAILTNSEEWESKACSAGRRSGDLLAPMVFCPDLHFSDLKSPIADMRNSNLGKMEGPPSAIAGLFIGSHIDFGEGLNWLHLDIAAPAESSDRGTGYGPALMSVLLGHHTDICFYIFQDTY</sequence>
<accession>A0A1I7WSH7</accession>
<evidence type="ECO:0000256" key="3">
    <source>
        <dbReference type="ARBA" id="ARBA00022670"/>
    </source>
</evidence>
<dbReference type="GO" id="GO:0070006">
    <property type="term" value="F:metalloaminopeptidase activity"/>
    <property type="evidence" value="ECO:0007669"/>
    <property type="project" value="InterPro"/>
</dbReference>
<evidence type="ECO:0000256" key="2">
    <source>
        <dbReference type="ARBA" id="ARBA00022438"/>
    </source>
</evidence>
<keyword evidence="2" id="KW-0031">Aminopeptidase</keyword>
<dbReference type="InterPro" id="IPR000819">
    <property type="entry name" value="Peptidase_M17_C"/>
</dbReference>
<comment type="similarity">
    <text evidence="1">Belongs to the peptidase M17 family.</text>
</comment>
<dbReference type="PANTHER" id="PTHR11963">
    <property type="entry name" value="LEUCINE AMINOPEPTIDASE-RELATED"/>
    <property type="match status" value="1"/>
</dbReference>
<dbReference type="Pfam" id="PF00883">
    <property type="entry name" value="Peptidase_M17"/>
    <property type="match status" value="1"/>
</dbReference>
<keyword evidence="6" id="KW-1185">Reference proteome</keyword>
<dbReference type="GO" id="GO:0005737">
    <property type="term" value="C:cytoplasm"/>
    <property type="evidence" value="ECO:0007669"/>
    <property type="project" value="InterPro"/>
</dbReference>
<evidence type="ECO:0000259" key="5">
    <source>
        <dbReference type="PROSITE" id="PS00631"/>
    </source>
</evidence>
<dbReference type="Proteomes" id="UP000095283">
    <property type="component" value="Unplaced"/>
</dbReference>
<dbReference type="WBParaSite" id="Hba_08135">
    <property type="protein sequence ID" value="Hba_08135"/>
    <property type="gene ID" value="Hba_08135"/>
</dbReference>
<dbReference type="PANTHER" id="PTHR11963:SF4">
    <property type="entry name" value="AMINOPEPTIDASE NPEPL1-RELATED"/>
    <property type="match status" value="1"/>
</dbReference>
<evidence type="ECO:0000313" key="7">
    <source>
        <dbReference type="WBParaSite" id="Hba_08135"/>
    </source>
</evidence>
<evidence type="ECO:0000256" key="4">
    <source>
        <dbReference type="ARBA" id="ARBA00022801"/>
    </source>
</evidence>
<feature type="domain" description="Cytosol aminopeptidase" evidence="5">
    <location>
        <begin position="79"/>
        <end position="86"/>
    </location>
</feature>